<dbReference type="InterPro" id="IPR012677">
    <property type="entry name" value="Nucleotide-bd_a/b_plait_sf"/>
</dbReference>
<comment type="function">
    <text evidence="5">Involved in the small subunit (SSU) processome assembly and function, and in the 18S rRNA synthesis. Required for the early cleavages at sites A0, A1 and A2.</text>
</comment>
<feature type="compositionally biased region" description="Basic and acidic residues" evidence="7">
    <location>
        <begin position="69"/>
        <end position="104"/>
    </location>
</feature>
<dbReference type="Gene3D" id="3.30.70.330">
    <property type="match status" value="1"/>
</dbReference>
<dbReference type="CDD" id="cd12263">
    <property type="entry name" value="RRM_ABT1_like"/>
    <property type="match status" value="1"/>
</dbReference>
<name>A0A4Z1PDY1_9PEZI</name>
<dbReference type="SUPFAM" id="SSF54928">
    <property type="entry name" value="RNA-binding domain, RBD"/>
    <property type="match status" value="1"/>
</dbReference>
<keyword evidence="9" id="KW-1185">Reference proteome</keyword>
<evidence type="ECO:0000256" key="4">
    <source>
        <dbReference type="ARBA" id="ARBA00023242"/>
    </source>
</evidence>
<feature type="compositionally biased region" description="Basic residues" evidence="7">
    <location>
        <begin position="105"/>
        <end position="114"/>
    </location>
</feature>
<accession>A0A4Z1PDY1</accession>
<dbReference type="EMBL" id="SNSC02000001">
    <property type="protein sequence ID" value="TID27715.1"/>
    <property type="molecule type" value="Genomic_DNA"/>
</dbReference>
<dbReference type="GO" id="GO:0003723">
    <property type="term" value="F:RNA binding"/>
    <property type="evidence" value="ECO:0007669"/>
    <property type="project" value="UniProtKB-KW"/>
</dbReference>
<comment type="similarity">
    <text evidence="2">Belongs to the ESF2/ABP1 family.</text>
</comment>
<dbReference type="InterPro" id="IPR034353">
    <property type="entry name" value="ABT1/ESF2_RRM"/>
</dbReference>
<dbReference type="GO" id="GO:0000480">
    <property type="term" value="P:endonucleolytic cleavage in 5'-ETS of tricistronic rRNA transcript (SSU-rRNA, 5.8S rRNA, LSU-rRNA)"/>
    <property type="evidence" value="ECO:0007669"/>
    <property type="project" value="TreeGrafter"/>
</dbReference>
<evidence type="ECO:0000256" key="7">
    <source>
        <dbReference type="SAM" id="MobiDB-lite"/>
    </source>
</evidence>
<dbReference type="PANTHER" id="PTHR12311">
    <property type="entry name" value="ACTIVATOR OF BASAL TRANSCRIPTION 1"/>
    <property type="match status" value="1"/>
</dbReference>
<feature type="region of interest" description="Disordered" evidence="7">
    <location>
        <begin position="270"/>
        <end position="341"/>
    </location>
</feature>
<comment type="caution">
    <text evidence="8">The sequence shown here is derived from an EMBL/GenBank/DDBJ whole genome shotgun (WGS) entry which is preliminary data.</text>
</comment>
<dbReference type="GO" id="GO:0005730">
    <property type="term" value="C:nucleolus"/>
    <property type="evidence" value="ECO:0007669"/>
    <property type="project" value="UniProtKB-SubCell"/>
</dbReference>
<evidence type="ECO:0000256" key="2">
    <source>
        <dbReference type="ARBA" id="ARBA00005819"/>
    </source>
</evidence>
<gene>
    <name evidence="8" type="ORF">E6O75_ATG00482</name>
</gene>
<evidence type="ECO:0000256" key="3">
    <source>
        <dbReference type="ARBA" id="ARBA00022884"/>
    </source>
</evidence>
<keyword evidence="3" id="KW-0694">RNA-binding</keyword>
<feature type="compositionally biased region" description="Acidic residues" evidence="7">
    <location>
        <begin position="48"/>
        <end position="58"/>
    </location>
</feature>
<protein>
    <recommendedName>
        <fullName evidence="6">18S rRNA factor 2</fullName>
    </recommendedName>
</protein>
<dbReference type="GO" id="GO:0000472">
    <property type="term" value="P:endonucleolytic cleavage to generate mature 5'-end of SSU-rRNA from (SSU-rRNA, 5.8S rRNA, LSU-rRNA)"/>
    <property type="evidence" value="ECO:0007669"/>
    <property type="project" value="TreeGrafter"/>
</dbReference>
<comment type="subcellular location">
    <subcellularLocation>
        <location evidence="1">Nucleus</location>
        <location evidence="1">Nucleolus</location>
    </subcellularLocation>
</comment>
<reference evidence="8 9" key="1">
    <citation type="submission" date="2019-04" db="EMBL/GenBank/DDBJ databases">
        <title>High contiguity whole genome sequence and gene annotation resource for two Venturia nashicola isolates.</title>
        <authorList>
            <person name="Prokchorchik M."/>
            <person name="Won K."/>
            <person name="Lee Y."/>
            <person name="Choi E.D."/>
            <person name="Segonzac C."/>
            <person name="Sohn K.H."/>
        </authorList>
    </citation>
    <scope>NUCLEOTIDE SEQUENCE [LARGE SCALE GENOMIC DNA]</scope>
    <source>
        <strain evidence="8 9">PRI2</strain>
    </source>
</reference>
<dbReference type="InterPro" id="IPR035979">
    <property type="entry name" value="RBD_domain_sf"/>
</dbReference>
<dbReference type="GO" id="GO:0034462">
    <property type="term" value="P:small-subunit processome assembly"/>
    <property type="evidence" value="ECO:0007669"/>
    <property type="project" value="TreeGrafter"/>
</dbReference>
<dbReference type="STRING" id="86259.A0A4Z1PDY1"/>
<feature type="compositionally biased region" description="Basic and acidic residues" evidence="7">
    <location>
        <begin position="314"/>
        <end position="334"/>
    </location>
</feature>
<dbReference type="GO" id="GO:0000447">
    <property type="term" value="P:endonucleolytic cleavage in ITS1 to separate SSU-rRNA from 5.8S rRNA and LSU-rRNA from tricistronic rRNA transcript (SSU-rRNA, 5.8S rRNA, LSU-rRNA)"/>
    <property type="evidence" value="ECO:0007669"/>
    <property type="project" value="TreeGrafter"/>
</dbReference>
<feature type="region of interest" description="Disordered" evidence="7">
    <location>
        <begin position="1"/>
        <end position="115"/>
    </location>
</feature>
<proteinExistence type="inferred from homology"/>
<evidence type="ECO:0000256" key="5">
    <source>
        <dbReference type="ARBA" id="ARBA00025024"/>
    </source>
</evidence>
<evidence type="ECO:0000256" key="6">
    <source>
        <dbReference type="ARBA" id="ARBA00032634"/>
    </source>
</evidence>
<dbReference type="PANTHER" id="PTHR12311:SF7">
    <property type="entry name" value="ACTIVATOR OF BASAL TRANSCRIPTION 1"/>
    <property type="match status" value="1"/>
</dbReference>
<feature type="compositionally biased region" description="Acidic residues" evidence="7">
    <location>
        <begin position="11"/>
        <end position="27"/>
    </location>
</feature>
<organism evidence="8 9">
    <name type="scientific">Venturia nashicola</name>
    <dbReference type="NCBI Taxonomy" id="86259"/>
    <lineage>
        <taxon>Eukaryota</taxon>
        <taxon>Fungi</taxon>
        <taxon>Dikarya</taxon>
        <taxon>Ascomycota</taxon>
        <taxon>Pezizomycotina</taxon>
        <taxon>Dothideomycetes</taxon>
        <taxon>Pleosporomycetidae</taxon>
        <taxon>Venturiales</taxon>
        <taxon>Venturiaceae</taxon>
        <taxon>Venturia</taxon>
    </lineage>
</organism>
<dbReference type="AlphaFoldDB" id="A0A4Z1PDY1"/>
<keyword evidence="4" id="KW-0539">Nucleus</keyword>
<evidence type="ECO:0000313" key="9">
    <source>
        <dbReference type="Proteomes" id="UP000298493"/>
    </source>
</evidence>
<dbReference type="InterPro" id="IPR039119">
    <property type="entry name" value="ABT1/Esf2"/>
</dbReference>
<dbReference type="Proteomes" id="UP000298493">
    <property type="component" value="Unassembled WGS sequence"/>
</dbReference>
<evidence type="ECO:0000313" key="8">
    <source>
        <dbReference type="EMBL" id="TID27715.1"/>
    </source>
</evidence>
<evidence type="ECO:0000256" key="1">
    <source>
        <dbReference type="ARBA" id="ARBA00004604"/>
    </source>
</evidence>
<sequence length="341" mass="38507">MTTRKRNEYIAADESEDEDQGYDSELAEESKGKAFAGRSAKRRKVDDSNSEDEDSEDDQLARSVKSNKLKKEEQEPEVASRSKESDADRFKLPTSIHDDPPEPRKKSKLARKLAKSMEKASKTGVVYVSRVPPFMKPHTLKNLLSPFAPSGLGRIFLTPEDPTSHKSRVKSGGNKKRSFLDGWVEFSDKEEAEIAVDTLNTRPIGGKKGGYYHDDVWCLKFLSDFKWRQLTEEIANQNAERAAKLRAQATVDRKETREFLANVEQAKKLDGMEKKRKGRNKGDDDEGVADTAMPIVEKSARSKKKGQSTFKQTEVMRKSKGKTGEKSEQPEEVRSVLSKIF</sequence>